<dbReference type="GeneID" id="121104602"/>
<dbReference type="Gene3D" id="4.10.830.10">
    <property type="entry name" value="30s Ribosomal Protein S14, Chain N"/>
    <property type="match status" value="1"/>
</dbReference>
<dbReference type="Proteomes" id="UP000261680">
    <property type="component" value="Unplaced"/>
</dbReference>
<protein>
    <submittedName>
        <fullName evidence="2">40S ribosomal protein S29-like</fullName>
    </submittedName>
</protein>
<evidence type="ECO:0000313" key="2">
    <source>
        <dbReference type="RefSeq" id="XP_040494156.1"/>
    </source>
</evidence>
<dbReference type="RefSeq" id="XP_040494156.1">
    <property type="nucleotide sequence ID" value="XM_040638222.1"/>
</dbReference>
<name>A0A8M1GES6_URSMA</name>
<keyword evidence="1" id="KW-1185">Reference proteome</keyword>
<dbReference type="PANTHER" id="PTHR12010">
    <property type="entry name" value="40S RIBOSOMAL PROTEIN S29"/>
    <property type="match status" value="1"/>
</dbReference>
<dbReference type="InterPro" id="IPR043140">
    <property type="entry name" value="Ribosomal_uS14_sf"/>
</dbReference>
<evidence type="ECO:0000313" key="1">
    <source>
        <dbReference type="Proteomes" id="UP000261680"/>
    </source>
</evidence>
<organism evidence="1 2">
    <name type="scientific">Ursus maritimus</name>
    <name type="common">Polar bear</name>
    <name type="synonym">Thalarctos maritimus</name>
    <dbReference type="NCBI Taxonomy" id="29073"/>
    <lineage>
        <taxon>Eukaryota</taxon>
        <taxon>Metazoa</taxon>
        <taxon>Chordata</taxon>
        <taxon>Craniata</taxon>
        <taxon>Vertebrata</taxon>
        <taxon>Euteleostomi</taxon>
        <taxon>Mammalia</taxon>
        <taxon>Eutheria</taxon>
        <taxon>Laurasiatheria</taxon>
        <taxon>Carnivora</taxon>
        <taxon>Caniformia</taxon>
        <taxon>Ursidae</taxon>
        <taxon>Ursus</taxon>
    </lineage>
</organism>
<dbReference type="AlphaFoldDB" id="A0A8M1GES6"/>
<dbReference type="GO" id="GO:0022627">
    <property type="term" value="C:cytosolic small ribosomal subunit"/>
    <property type="evidence" value="ECO:0007669"/>
    <property type="project" value="TreeGrafter"/>
</dbReference>
<dbReference type="PANTHER" id="PTHR12010:SF2">
    <property type="entry name" value="40S RIBOSOMAL PROTEIN S29"/>
    <property type="match status" value="1"/>
</dbReference>
<dbReference type="GO" id="GO:0003735">
    <property type="term" value="F:structural constituent of ribosome"/>
    <property type="evidence" value="ECO:0007669"/>
    <property type="project" value="InterPro"/>
</dbReference>
<reference evidence="2" key="1">
    <citation type="submission" date="2025-08" db="UniProtKB">
        <authorList>
            <consortium name="RefSeq"/>
        </authorList>
    </citation>
    <scope>IDENTIFICATION</scope>
    <source>
        <tissue evidence="2">Whole blood</tissue>
    </source>
</reference>
<dbReference type="GO" id="GO:0008270">
    <property type="term" value="F:zinc ion binding"/>
    <property type="evidence" value="ECO:0007669"/>
    <property type="project" value="InterPro"/>
</dbReference>
<dbReference type="InterPro" id="IPR039744">
    <property type="entry name" value="RIbosomal_uS14_euk_arc"/>
</dbReference>
<dbReference type="GO" id="GO:0002181">
    <property type="term" value="P:cytoplasmic translation"/>
    <property type="evidence" value="ECO:0007669"/>
    <property type="project" value="TreeGrafter"/>
</dbReference>
<sequence length="67" mass="7899">MRPFASLHLREQDGSQQLFWSHLRKFGQGSPCCLCSKQRGLIGQYSLIMGCQRFRQYMKDIDFIKLD</sequence>
<gene>
    <name evidence="2" type="primary">LOC121104602</name>
</gene>
<dbReference type="KEGG" id="umr:121104602"/>
<dbReference type="OrthoDB" id="10269327at2759"/>
<accession>A0A8M1GES6</accession>
<proteinExistence type="predicted"/>